<evidence type="ECO:0000256" key="2">
    <source>
        <dbReference type="ARBA" id="ARBA00023118"/>
    </source>
</evidence>
<evidence type="ECO:0000256" key="1">
    <source>
        <dbReference type="ARBA" id="ARBA00022741"/>
    </source>
</evidence>
<dbReference type="Pfam" id="PF22335">
    <property type="entry name" value="Cas10-Cmr2_palm2"/>
    <property type="match status" value="1"/>
</dbReference>
<accession>A0A7J3MYU0</accession>
<comment type="caution">
    <text evidence="6">The sequence shown here is derived from an EMBL/GenBank/DDBJ whole genome shotgun (WGS) entry which is preliminary data.</text>
</comment>
<evidence type="ECO:0000313" key="6">
    <source>
        <dbReference type="EMBL" id="HGT98723.1"/>
    </source>
</evidence>
<dbReference type="EMBL" id="DTDH01000146">
    <property type="protein sequence ID" value="HGT98723.1"/>
    <property type="molecule type" value="Genomic_DNA"/>
</dbReference>
<dbReference type="Pfam" id="PF12469">
    <property type="entry name" value="Cmr2_N"/>
    <property type="match status" value="1"/>
</dbReference>
<sequence length="1069" mass="121640">MMDYGLLALLKIRVLLHDPLNKSFLLRTLGPEFSEKHRDVARNFLSIVLSGTSLARVGLGQKFEGVVDEADRIASAFDRWILKSTRWPSKTYVYYDHIHNVFSPRIHVELGDPPRDADVYEVARELSKILAVVGKFTSSIQERELLLYNTLFTLLEPIWYSKGLPPSLADTRTPTHTVFDHLYASVTMVNMLLNENLNVSGFYAMIDFPGIQKFVNAGRKVGDVWASSWLLSNLVWNIDEYFMNTYGYDVVVSPTPRLNPYALRTLLSRLLGLNDQEYELIVGLEEIIRNKDNELNNTIKNILEVYRKLYSLESVGGKGIQTLWLQPLIPATTVLLIPKIKIPRAESLETENGVAEKINGYFINAWKNIVDFVESKLISRNDVLHRTLGSVIESIRDILSTPPQGVNIAIVRIEDVYKAIKECITNKNRDICDELGLKNINLEALHHNSKIDLESLAKSLLWYILVTRSNILARIDRYGKLYNYMLRPFWTYSGGQLESVDSKLERFSVGWIPCSLCGQEPAYIVFRKDIKTPNQVTFKKDDIDEFLSIASIQNREDKDKILQSLQNLITYIFKPGEALGPYCLLKRALYISFRDNLEILSTDDVALSAVSVFLKKLGLPKILEEEKIRNIGLSKEDLEYLFTPSADVSKDVRKPFKDIYALANIYGMNYEDLNNKITKYLVNSCKESGIESKELLKNIAHVIGIPTNESSKQVVYSLLLDLTENNEIGIDSLCRFLGLRTQYAIVRGDADDIGKIMSGQRFGDIREYKEMIELIKRNSKAIGSEDIYRYLEQGYENAEEILKALGLYSLPLSPAIYQAISLSLMLTAISDYKIVRRPGEGTLIYSGGDDVTAFLPIETAIDTVTKLREEFYSSGFKKINNIPITSAIPTGRSFSIRIVNIMDVMSTEIFNAMKFLEERAKKAVWTIIVEGKPYEFSKDTLIITSSRSSEESLFPLKVSVVPIQNILNVVKETPLLLLTILSKNIPEDYRGLVGESETYMDFSSLYNFFKYVLERNVKPLKSMSSRKNVLLMLYKGLDNFKNLSLFIGNEKSTAIREYIKFLSIVRGII</sequence>
<dbReference type="InterPro" id="IPR013407">
    <property type="entry name" value="CRISPR-assoc_prot_Cmr2"/>
</dbReference>
<evidence type="ECO:0000259" key="3">
    <source>
        <dbReference type="Pfam" id="PF12469"/>
    </source>
</evidence>
<feature type="domain" description="Cas10/Cmr2 second palm" evidence="4">
    <location>
        <begin position="743"/>
        <end position="922"/>
    </location>
</feature>
<protein>
    <submittedName>
        <fullName evidence="6">Type III-B CRISPR-associated protein Cas10/Cmr2</fullName>
    </submittedName>
</protein>
<dbReference type="InterPro" id="IPR043128">
    <property type="entry name" value="Rev_trsase/Diguanyl_cyclase"/>
</dbReference>
<dbReference type="NCBIfam" id="TIGR02577">
    <property type="entry name" value="cas_TM1794_Cmr2"/>
    <property type="match status" value="1"/>
</dbReference>
<dbReference type="Gene3D" id="3.30.70.2220">
    <property type="entry name" value="CRISPR-Cas system, Cmr2 subunit, D1 domain, cysteine cluster"/>
    <property type="match status" value="1"/>
</dbReference>
<dbReference type="AlphaFoldDB" id="A0A7J3MYU0"/>
<dbReference type="Gene3D" id="3.30.70.270">
    <property type="match status" value="1"/>
</dbReference>
<keyword evidence="1" id="KW-0547">Nucleotide-binding</keyword>
<name>A0A7J3MYU0_9CREN</name>
<dbReference type="GO" id="GO:0051607">
    <property type="term" value="P:defense response to virus"/>
    <property type="evidence" value="ECO:0007669"/>
    <property type="project" value="UniProtKB-KW"/>
</dbReference>
<dbReference type="InterPro" id="IPR038242">
    <property type="entry name" value="Cmr2_N"/>
</dbReference>
<dbReference type="GO" id="GO:0000166">
    <property type="term" value="F:nucleotide binding"/>
    <property type="evidence" value="ECO:0007669"/>
    <property type="project" value="UniProtKB-KW"/>
</dbReference>
<gene>
    <name evidence="6" type="primary">cas10</name>
    <name evidence="5" type="ORF">ENT99_01815</name>
    <name evidence="6" type="ORF">ENU64_04760</name>
</gene>
<reference evidence="6" key="1">
    <citation type="journal article" date="2020" name="mSystems">
        <title>Genome- and Community-Level Interaction Insights into Carbon Utilization and Element Cycling Functions of Hydrothermarchaeota in Hydrothermal Sediment.</title>
        <authorList>
            <person name="Zhou Z."/>
            <person name="Liu Y."/>
            <person name="Xu W."/>
            <person name="Pan J."/>
            <person name="Luo Z.H."/>
            <person name="Li M."/>
        </authorList>
    </citation>
    <scope>NUCLEOTIDE SEQUENCE [LARGE SCALE GENOMIC DNA]</scope>
    <source>
        <strain evidence="5">SpSt-629</strain>
        <strain evidence="6">SpSt-688</strain>
    </source>
</reference>
<organism evidence="6">
    <name type="scientific">Ignisphaera aggregans</name>
    <dbReference type="NCBI Taxonomy" id="334771"/>
    <lineage>
        <taxon>Archaea</taxon>
        <taxon>Thermoproteota</taxon>
        <taxon>Thermoprotei</taxon>
        <taxon>Desulfurococcales</taxon>
        <taxon>Desulfurococcaceae</taxon>
        <taxon>Ignisphaera</taxon>
    </lineage>
</organism>
<dbReference type="InterPro" id="IPR024615">
    <property type="entry name" value="CRISPR-assoc_Cmr2_N"/>
</dbReference>
<dbReference type="InterPro" id="IPR054767">
    <property type="entry name" value="Cas10-Cmr2_palm2"/>
</dbReference>
<feature type="domain" description="CRISPR-associated protein Cmr2 N-terminal" evidence="3">
    <location>
        <begin position="204"/>
        <end position="370"/>
    </location>
</feature>
<evidence type="ECO:0000259" key="4">
    <source>
        <dbReference type="Pfam" id="PF22335"/>
    </source>
</evidence>
<dbReference type="EMBL" id="DTAU01000042">
    <property type="protein sequence ID" value="HFQ78426.1"/>
    <property type="molecule type" value="Genomic_DNA"/>
</dbReference>
<evidence type="ECO:0000313" key="5">
    <source>
        <dbReference type="EMBL" id="HFQ78426.1"/>
    </source>
</evidence>
<proteinExistence type="predicted"/>
<keyword evidence="2" id="KW-0051">Antiviral defense</keyword>